<proteinExistence type="predicted"/>
<dbReference type="STRING" id="342108.amb2419"/>
<dbReference type="HOGENOM" id="CLU_1765800_0_0_5"/>
<gene>
    <name evidence="1" type="ordered locus">amb2419</name>
</gene>
<dbReference type="KEGG" id="mag:amb2419"/>
<dbReference type="AlphaFoldDB" id="Q2W4K2"/>
<keyword evidence="2" id="KW-1185">Reference proteome</keyword>
<evidence type="ECO:0000313" key="2">
    <source>
        <dbReference type="Proteomes" id="UP000007058"/>
    </source>
</evidence>
<organism evidence="1 2">
    <name type="scientific">Paramagnetospirillum magneticum (strain ATCC 700264 / AMB-1)</name>
    <name type="common">Magnetospirillum magneticum</name>
    <dbReference type="NCBI Taxonomy" id="342108"/>
    <lineage>
        <taxon>Bacteria</taxon>
        <taxon>Pseudomonadati</taxon>
        <taxon>Pseudomonadota</taxon>
        <taxon>Alphaproteobacteria</taxon>
        <taxon>Rhodospirillales</taxon>
        <taxon>Magnetospirillaceae</taxon>
        <taxon>Paramagnetospirillum</taxon>
    </lineage>
</organism>
<dbReference type="EMBL" id="AP007255">
    <property type="protein sequence ID" value="BAE51223.1"/>
    <property type="molecule type" value="Genomic_DNA"/>
</dbReference>
<dbReference type="OrthoDB" id="9827969at2"/>
<reference evidence="1 2" key="1">
    <citation type="journal article" date="2005" name="DNA Res.">
        <title>Complete genome sequence of the facultative anaerobic magnetotactic bacterium Magnetospirillum sp. strain AMB-1.</title>
        <authorList>
            <person name="Matsunaga T."/>
            <person name="Okamura Y."/>
            <person name="Fukuda Y."/>
            <person name="Wahyudi A.T."/>
            <person name="Murase Y."/>
            <person name="Takeyama H."/>
        </authorList>
    </citation>
    <scope>NUCLEOTIDE SEQUENCE [LARGE SCALE GENOMIC DNA]</scope>
    <source>
        <strain evidence="2">ATCC 700264 / AMB-1</strain>
    </source>
</reference>
<protein>
    <submittedName>
        <fullName evidence="1">Uncharacterized protein</fullName>
    </submittedName>
</protein>
<accession>Q2W4K2</accession>
<dbReference type="Proteomes" id="UP000007058">
    <property type="component" value="Chromosome"/>
</dbReference>
<name>Q2W4K2_PARM1</name>
<evidence type="ECO:0000313" key="1">
    <source>
        <dbReference type="EMBL" id="BAE51223.1"/>
    </source>
</evidence>
<dbReference type="RefSeq" id="WP_011384815.1">
    <property type="nucleotide sequence ID" value="NC_007626.1"/>
</dbReference>
<sequence>MKKFIYDIPRETLPILEKFLDRMLSEVRERAKRETMLEVCSKNATVKFRTLQNIAKAALDKVSGDINNPAGVAEMQRQFPGLGDEQALAHLRFAMKHREKEARKQRLEAVAEMVWQGYRNDRIAYRLGVSLRTAAQLASAVKRRAHP</sequence>